<dbReference type="PANTHER" id="PTHR34846">
    <property type="entry name" value="4-CARBOXYMUCONOLACTONE DECARBOXYLASE FAMILY PROTEIN (AFU_ORTHOLOGUE AFUA_6G11590)"/>
    <property type="match status" value="1"/>
</dbReference>
<sequence>MSERFPPFELDNDLGRELESELTKHYGSNPNFKWKDDKGAPIGPFAVLAYTPDLFRPWMVLGDAVLNQQDFGPRHREIACLAVIAVFDVPFIRYAHERIGIKVGLSPEQISSAIKGVTPEGLTDTEVVIYETALKLARARGALNKESWLDAEFKLGKDGAARLGHVVAWFMYNSTLLNLGAVDVPSD</sequence>
<dbReference type="InterPro" id="IPR029032">
    <property type="entry name" value="AhpD-like"/>
</dbReference>
<name>A0A1Z1CE78_CLAUC</name>
<dbReference type="AlphaFoldDB" id="A0A1Z1CE78"/>
<organism evidence="1">
    <name type="scientific">Cladonia uncialis subsp. uncialis</name>
    <dbReference type="NCBI Taxonomy" id="180999"/>
    <lineage>
        <taxon>Eukaryota</taxon>
        <taxon>Fungi</taxon>
        <taxon>Dikarya</taxon>
        <taxon>Ascomycota</taxon>
        <taxon>Pezizomycotina</taxon>
        <taxon>Lecanoromycetes</taxon>
        <taxon>OSLEUM clade</taxon>
        <taxon>Lecanoromycetidae</taxon>
        <taxon>Lecanorales</taxon>
        <taxon>Lecanorineae</taxon>
        <taxon>Cladoniaceae</taxon>
        <taxon>Cladonia</taxon>
    </lineage>
</organism>
<evidence type="ECO:0000313" key="2">
    <source>
        <dbReference type="EMBL" id="AUW31403.1"/>
    </source>
</evidence>
<protein>
    <submittedName>
        <fullName evidence="1">Putative decarboxylase</fullName>
    </submittedName>
</protein>
<proteinExistence type="predicted"/>
<reference evidence="2" key="2">
    <citation type="submission" date="2017-12" db="EMBL/GenBank/DDBJ databases">
        <title>Genome Sequencing Reveals a Rich Biosynthetic Potential.</title>
        <authorList>
            <person name="Bertrand R.L."/>
            <person name="Abdel-Hameed M.E."/>
            <person name="Sorensen J.L."/>
        </authorList>
    </citation>
    <scope>NUCLEOTIDE SEQUENCE</scope>
</reference>
<dbReference type="EMBL" id="MG777512">
    <property type="protein sequence ID" value="AUW31403.1"/>
    <property type="molecule type" value="Genomic_DNA"/>
</dbReference>
<evidence type="ECO:0000313" key="1">
    <source>
        <dbReference type="EMBL" id="ANM86542.1"/>
    </source>
</evidence>
<dbReference type="PANTHER" id="PTHR34846:SF11">
    <property type="entry name" value="4-CARBOXYMUCONOLACTONE DECARBOXYLASE FAMILY PROTEIN (AFU_ORTHOLOGUE AFUA_6G11590)"/>
    <property type="match status" value="1"/>
</dbReference>
<dbReference type="EMBL" id="KX264273">
    <property type="protein sequence ID" value="ANM86542.1"/>
    <property type="molecule type" value="Genomic_DNA"/>
</dbReference>
<reference evidence="1" key="1">
    <citation type="submission" date="2016-05" db="EMBL/GenBank/DDBJ databases">
        <title>Lichen genome sequencing reveals its rich biosynthetic potential.</title>
        <authorList>
            <person name="Bertrand R.L."/>
            <person name="Abdel-Hameed M."/>
            <person name="Sorensen J.L."/>
        </authorList>
    </citation>
    <scope>NUCLEOTIDE SEQUENCE</scope>
</reference>
<accession>A0A1Z1CE78</accession>
<dbReference type="SUPFAM" id="SSF69118">
    <property type="entry name" value="AhpD-like"/>
    <property type="match status" value="1"/>
</dbReference>
<dbReference type="Gene3D" id="1.20.1290.10">
    <property type="entry name" value="AhpD-like"/>
    <property type="match status" value="1"/>
</dbReference>